<dbReference type="EMBL" id="VSSQ01010211">
    <property type="protein sequence ID" value="MPM43730.1"/>
    <property type="molecule type" value="Genomic_DNA"/>
</dbReference>
<proteinExistence type="predicted"/>
<accession>A0A644ZS00</accession>
<dbReference type="InterPro" id="IPR011042">
    <property type="entry name" value="6-blade_b-propeller_TolB-like"/>
</dbReference>
<reference evidence="1" key="1">
    <citation type="submission" date="2019-08" db="EMBL/GenBank/DDBJ databases">
        <authorList>
            <person name="Kucharzyk K."/>
            <person name="Murdoch R.W."/>
            <person name="Higgins S."/>
            <person name="Loffler F."/>
        </authorList>
    </citation>
    <scope>NUCLEOTIDE SEQUENCE</scope>
</reference>
<dbReference type="Pfam" id="PF17170">
    <property type="entry name" value="DUF5128"/>
    <property type="match status" value="1"/>
</dbReference>
<name>A0A644ZS00_9ZZZZ</name>
<dbReference type="AlphaFoldDB" id="A0A644ZS00"/>
<comment type="caution">
    <text evidence="1">The sequence shown here is derived from an EMBL/GenBank/DDBJ whole genome shotgun (WGS) entry which is preliminary data.</text>
</comment>
<sequence length="423" mass="48904">MRIELDMHGEVYLLSIIKYNIVLSMKKLLFFLPFISVLFSCGETPKQEVKSFWDQCDVIAKREVVNGDTVIVCDPKLIKQKKNIPLDLLVDSFEIIIMDNKREEALISKRFPNLYFTENYIGVTAYSYFPMKLFRKDGTFVRHIGARGQGPGEYAVIDAVFMDEKNDRIYILPFSADYILVYDFKGNIYPRIKLAENLLYGSTIKVYGDKKQVLVTKPISPETNYCVWIQDFEGNLIQGAKTSDYYKDVTSFSESTITHFRTDDIELFRFGVLNGNEFLYHYDIEKNKLIPQFRIDGDDQYIFIHELPNHFVVEKAQSTGTSDNDLFTEKLIVDKKTLRGCYFDGFETASGLILGNYCILNQVYGPNFAVLDFSSNVSEYIQKIKKESLTSTQKQELQKLKSIIEENDANDECSILFRGKFKN</sequence>
<evidence type="ECO:0000313" key="1">
    <source>
        <dbReference type="EMBL" id="MPM43730.1"/>
    </source>
</evidence>
<gene>
    <name evidence="1" type="ORF">SDC9_90407</name>
</gene>
<dbReference type="Gene3D" id="2.120.10.30">
    <property type="entry name" value="TolB, C-terminal domain"/>
    <property type="match status" value="1"/>
</dbReference>
<organism evidence="1">
    <name type="scientific">bioreactor metagenome</name>
    <dbReference type="NCBI Taxonomy" id="1076179"/>
    <lineage>
        <taxon>unclassified sequences</taxon>
        <taxon>metagenomes</taxon>
        <taxon>ecological metagenomes</taxon>
    </lineage>
</organism>
<protein>
    <recommendedName>
        <fullName evidence="2">6-bladed beta-propeller</fullName>
    </recommendedName>
</protein>
<evidence type="ECO:0008006" key="2">
    <source>
        <dbReference type="Google" id="ProtNLM"/>
    </source>
</evidence>